<organism evidence="3 4">
    <name type="scientific">Desmophyllum pertusum</name>
    <dbReference type="NCBI Taxonomy" id="174260"/>
    <lineage>
        <taxon>Eukaryota</taxon>
        <taxon>Metazoa</taxon>
        <taxon>Cnidaria</taxon>
        <taxon>Anthozoa</taxon>
        <taxon>Hexacorallia</taxon>
        <taxon>Scleractinia</taxon>
        <taxon>Caryophylliina</taxon>
        <taxon>Caryophylliidae</taxon>
        <taxon>Desmophyllum</taxon>
    </lineage>
</organism>
<dbReference type="GO" id="GO:0016020">
    <property type="term" value="C:membrane"/>
    <property type="evidence" value="ECO:0007669"/>
    <property type="project" value="InterPro"/>
</dbReference>
<dbReference type="Proteomes" id="UP001163046">
    <property type="component" value="Unassembled WGS sequence"/>
</dbReference>
<comment type="caution">
    <text evidence="3">The sequence shown here is derived from an EMBL/GenBank/DDBJ whole genome shotgun (WGS) entry which is preliminary data.</text>
</comment>
<name>A0A9W9ZLV2_9CNID</name>
<evidence type="ECO:0000259" key="2">
    <source>
        <dbReference type="PROSITE" id="PS50049"/>
    </source>
</evidence>
<reference evidence="3" key="1">
    <citation type="submission" date="2023-01" db="EMBL/GenBank/DDBJ databases">
        <title>Genome assembly of the deep-sea coral Lophelia pertusa.</title>
        <authorList>
            <person name="Herrera S."/>
            <person name="Cordes E."/>
        </authorList>
    </citation>
    <scope>NUCLEOTIDE SEQUENCE</scope>
    <source>
        <strain evidence="3">USNM1676648</strain>
        <tissue evidence="3">Polyp</tissue>
    </source>
</reference>
<dbReference type="GO" id="GO:0005164">
    <property type="term" value="F:tumor necrosis factor receptor binding"/>
    <property type="evidence" value="ECO:0007669"/>
    <property type="project" value="InterPro"/>
</dbReference>
<dbReference type="OrthoDB" id="5980568at2759"/>
<dbReference type="AlphaFoldDB" id="A0A9W9ZLV2"/>
<evidence type="ECO:0000256" key="1">
    <source>
        <dbReference type="ARBA" id="ARBA00008670"/>
    </source>
</evidence>
<dbReference type="Gene3D" id="2.60.120.40">
    <property type="match status" value="1"/>
</dbReference>
<evidence type="ECO:0000313" key="3">
    <source>
        <dbReference type="EMBL" id="KAJ7384082.1"/>
    </source>
</evidence>
<dbReference type="InterPro" id="IPR008983">
    <property type="entry name" value="Tumour_necrosis_fac-like_dom"/>
</dbReference>
<proteinExistence type="inferred from homology"/>
<dbReference type="SUPFAM" id="SSF49842">
    <property type="entry name" value="TNF-like"/>
    <property type="match status" value="1"/>
</dbReference>
<accession>A0A9W9ZLV2</accession>
<evidence type="ECO:0000313" key="4">
    <source>
        <dbReference type="Proteomes" id="UP001163046"/>
    </source>
</evidence>
<sequence>MDGFEYAEGRLHVPTDGRYYVYAQMYFNKRWFNNNNRVAVYADNRVLLMIHKDMAAGQENTGSAGGVFLLTAGEKIY</sequence>
<dbReference type="PROSITE" id="PS50049">
    <property type="entry name" value="THD_2"/>
    <property type="match status" value="1"/>
</dbReference>
<dbReference type="Pfam" id="PF00229">
    <property type="entry name" value="TNF"/>
    <property type="match status" value="1"/>
</dbReference>
<dbReference type="InterPro" id="IPR006052">
    <property type="entry name" value="TNF_dom"/>
</dbReference>
<feature type="domain" description="THD" evidence="2">
    <location>
        <begin position="1"/>
        <end position="77"/>
    </location>
</feature>
<gene>
    <name evidence="3" type="ORF">OS493_024098</name>
</gene>
<protein>
    <recommendedName>
        <fullName evidence="2">THD domain-containing protein</fullName>
    </recommendedName>
</protein>
<comment type="similarity">
    <text evidence="1">Belongs to the tumor necrosis factor family.</text>
</comment>
<feature type="non-terminal residue" evidence="3">
    <location>
        <position position="77"/>
    </location>
</feature>
<dbReference type="GO" id="GO:0006955">
    <property type="term" value="P:immune response"/>
    <property type="evidence" value="ECO:0007669"/>
    <property type="project" value="InterPro"/>
</dbReference>
<keyword evidence="4" id="KW-1185">Reference proteome</keyword>
<dbReference type="EMBL" id="MU825891">
    <property type="protein sequence ID" value="KAJ7384082.1"/>
    <property type="molecule type" value="Genomic_DNA"/>
</dbReference>